<dbReference type="InterPro" id="IPR015424">
    <property type="entry name" value="PyrdxlP-dep_Trfase"/>
</dbReference>
<evidence type="ECO:0000256" key="3">
    <source>
        <dbReference type="RuleBase" id="RU003560"/>
    </source>
</evidence>
<dbReference type="Proteomes" id="UP001499987">
    <property type="component" value="Unassembled WGS sequence"/>
</dbReference>
<dbReference type="InterPro" id="IPR015421">
    <property type="entry name" value="PyrdxlP-dep_Trfase_major"/>
</dbReference>
<sequence length="456" mass="48268">MDPATPALDAGQRRALTAISEREDAAFRARVPRSLALTARARTRMPGGVPMQWMAGFYRTPVLWVAHGAGPSFTDVDGNSYLDFNVGDMSTVLGYAHPRLTETVAAQAARGVQLFLPTESALAVCDQLRLRFGLPQWQFSLSASNANTEALRIARAATGRQGVLLFAGKYHGQLQETLWTDDGTGPVPEATGLAAPPAVAVVDFNDLAATERVLSRRGCAAVLIEGVLTNCGTVLPEPGFLPGLREACTRHGTLLVTDETHTQFDHYGGAVTHYGIAPDMVTGGKGISGGIPIGALGMTDDLADLVAAQLADELGDTVGLALGGTLFANALSLACAEVVLTELMTPAEHERIARLGERLADGIEAAARSRGLPWRAHRFGARSGYCLQPELPRNAREAHAGLDPLFTDARRVYFANRGVWDAIGSSGPHAGFAHDTADVDTYLGVLDAFLDEMCAA</sequence>
<dbReference type="RefSeq" id="WP_344624015.1">
    <property type="nucleotide sequence ID" value="NZ_BAAALD010000023.1"/>
</dbReference>
<dbReference type="Pfam" id="PF00202">
    <property type="entry name" value="Aminotran_3"/>
    <property type="match status" value="1"/>
</dbReference>
<evidence type="ECO:0000256" key="2">
    <source>
        <dbReference type="ARBA" id="ARBA00022898"/>
    </source>
</evidence>
<dbReference type="Gene3D" id="3.90.1150.10">
    <property type="entry name" value="Aspartate Aminotransferase, domain 1"/>
    <property type="match status" value="1"/>
</dbReference>
<keyword evidence="5" id="KW-1185">Reference proteome</keyword>
<dbReference type="SUPFAM" id="SSF53383">
    <property type="entry name" value="PLP-dependent transferases"/>
    <property type="match status" value="1"/>
</dbReference>
<dbReference type="Gene3D" id="3.40.640.10">
    <property type="entry name" value="Type I PLP-dependent aspartate aminotransferase-like (Major domain)"/>
    <property type="match status" value="1"/>
</dbReference>
<dbReference type="InterPro" id="IPR005814">
    <property type="entry name" value="Aminotrans_3"/>
</dbReference>
<dbReference type="EMBL" id="BAAALD010000023">
    <property type="protein sequence ID" value="GAA1083827.1"/>
    <property type="molecule type" value="Genomic_DNA"/>
</dbReference>
<keyword evidence="2 3" id="KW-0663">Pyridoxal phosphate</keyword>
<reference evidence="4 5" key="1">
    <citation type="journal article" date="2019" name="Int. J. Syst. Evol. Microbiol.">
        <title>The Global Catalogue of Microorganisms (GCM) 10K type strain sequencing project: providing services to taxonomists for standard genome sequencing and annotation.</title>
        <authorList>
            <consortium name="The Broad Institute Genomics Platform"/>
            <consortium name="The Broad Institute Genome Sequencing Center for Infectious Disease"/>
            <person name="Wu L."/>
            <person name="Ma J."/>
        </authorList>
    </citation>
    <scope>NUCLEOTIDE SEQUENCE [LARGE SCALE GENOMIC DNA]</scope>
    <source>
        <strain evidence="4 5">JCM 13002</strain>
    </source>
</reference>
<comment type="cofactor">
    <cofactor evidence="1">
        <name>pyridoxal 5'-phosphate</name>
        <dbReference type="ChEBI" id="CHEBI:597326"/>
    </cofactor>
</comment>
<accession>A0ABN1TH16</accession>
<evidence type="ECO:0000256" key="1">
    <source>
        <dbReference type="ARBA" id="ARBA00001933"/>
    </source>
</evidence>
<keyword evidence="4" id="KW-0808">Transferase</keyword>
<dbReference type="GO" id="GO:0008483">
    <property type="term" value="F:transaminase activity"/>
    <property type="evidence" value="ECO:0007669"/>
    <property type="project" value="UniProtKB-KW"/>
</dbReference>
<comment type="similarity">
    <text evidence="3">Belongs to the class-III pyridoxal-phosphate-dependent aminotransferase family.</text>
</comment>
<dbReference type="InterPro" id="IPR015422">
    <property type="entry name" value="PyrdxlP-dep_Trfase_small"/>
</dbReference>
<organism evidence="4 5">
    <name type="scientific">Kitasatospora arboriphila</name>
    <dbReference type="NCBI Taxonomy" id="258052"/>
    <lineage>
        <taxon>Bacteria</taxon>
        <taxon>Bacillati</taxon>
        <taxon>Actinomycetota</taxon>
        <taxon>Actinomycetes</taxon>
        <taxon>Kitasatosporales</taxon>
        <taxon>Streptomycetaceae</taxon>
        <taxon>Kitasatospora</taxon>
    </lineage>
</organism>
<proteinExistence type="inferred from homology"/>
<dbReference type="PANTHER" id="PTHR43713">
    <property type="entry name" value="GLUTAMATE-1-SEMIALDEHYDE 2,1-AMINOMUTASE"/>
    <property type="match status" value="1"/>
</dbReference>
<dbReference type="PANTHER" id="PTHR43713:SF3">
    <property type="entry name" value="GLUTAMATE-1-SEMIALDEHYDE 2,1-AMINOMUTASE 1, CHLOROPLASTIC-RELATED"/>
    <property type="match status" value="1"/>
</dbReference>
<keyword evidence="4" id="KW-0032">Aminotransferase</keyword>
<protein>
    <submittedName>
        <fullName evidence="4">Aspartate aminotransferase family protein</fullName>
    </submittedName>
</protein>
<evidence type="ECO:0000313" key="4">
    <source>
        <dbReference type="EMBL" id="GAA1083827.1"/>
    </source>
</evidence>
<comment type="caution">
    <text evidence="4">The sequence shown here is derived from an EMBL/GenBank/DDBJ whole genome shotgun (WGS) entry which is preliminary data.</text>
</comment>
<evidence type="ECO:0000313" key="5">
    <source>
        <dbReference type="Proteomes" id="UP001499987"/>
    </source>
</evidence>
<gene>
    <name evidence="4" type="ORF">GCM10009663_29180</name>
</gene>
<name>A0ABN1TH16_9ACTN</name>